<proteinExistence type="predicted"/>
<dbReference type="GO" id="GO:0005509">
    <property type="term" value="F:calcium ion binding"/>
    <property type="evidence" value="ECO:0007669"/>
    <property type="project" value="InterPro"/>
</dbReference>
<evidence type="ECO:0000259" key="1">
    <source>
        <dbReference type="PROSITE" id="PS50222"/>
    </source>
</evidence>
<keyword evidence="3" id="KW-1185">Reference proteome</keyword>
<organism evidence="2">
    <name type="scientific">Oikopleura dioica</name>
    <name type="common">Tunicate</name>
    <dbReference type="NCBI Taxonomy" id="34765"/>
    <lineage>
        <taxon>Eukaryota</taxon>
        <taxon>Metazoa</taxon>
        <taxon>Chordata</taxon>
        <taxon>Tunicata</taxon>
        <taxon>Appendicularia</taxon>
        <taxon>Copelata</taxon>
        <taxon>Oikopleuridae</taxon>
        <taxon>Oikopleura</taxon>
    </lineage>
</organism>
<accession>E4X1X3</accession>
<dbReference type="InterPro" id="IPR002048">
    <property type="entry name" value="EF_hand_dom"/>
</dbReference>
<sequence>MIQPLIAPSYVIFGKLSDWAPDQPGLKIFSQKSKLNKTETQNSFFFIKYKKREMFKIFKNASRKVAYKFSDQILFDSIVVHRLQRTEAETIFRLLCRGQEKISPKHIANQIFGRKAEIIAPVIGQLCEQVTGKSENLDLEDFVMLVAGSERDEFEDISTQTQFDIFDQDRDTTIDVREFQSWMAKHGKFIDREALECVIKSADHDGNAVIDKNEFLQIVCKKIFVDQLLERRLIEN</sequence>
<dbReference type="AlphaFoldDB" id="E4X1X3"/>
<name>E4X1X3_OIKDI</name>
<dbReference type="EMBL" id="FN653021">
    <property type="protein sequence ID" value="CBY23440.1"/>
    <property type="molecule type" value="Genomic_DNA"/>
</dbReference>
<dbReference type="Gene3D" id="1.10.238.10">
    <property type="entry name" value="EF-hand"/>
    <property type="match status" value="1"/>
</dbReference>
<protein>
    <recommendedName>
        <fullName evidence="1">EF-hand domain-containing protein</fullName>
    </recommendedName>
</protein>
<evidence type="ECO:0000313" key="3">
    <source>
        <dbReference type="Proteomes" id="UP000001307"/>
    </source>
</evidence>
<feature type="domain" description="EF-hand" evidence="1">
    <location>
        <begin position="154"/>
        <end position="189"/>
    </location>
</feature>
<dbReference type="InParanoid" id="E4X1X3"/>
<dbReference type="Proteomes" id="UP000001307">
    <property type="component" value="Unassembled WGS sequence"/>
</dbReference>
<dbReference type="PROSITE" id="PS50222">
    <property type="entry name" value="EF_HAND_2"/>
    <property type="match status" value="1"/>
</dbReference>
<evidence type="ECO:0000313" key="2">
    <source>
        <dbReference type="EMBL" id="CBY23440.1"/>
    </source>
</evidence>
<gene>
    <name evidence="2" type="ORF">GSOID_T00015879001</name>
</gene>
<dbReference type="InterPro" id="IPR011992">
    <property type="entry name" value="EF-hand-dom_pair"/>
</dbReference>
<dbReference type="CDD" id="cd00051">
    <property type="entry name" value="EFh"/>
    <property type="match status" value="1"/>
</dbReference>
<reference evidence="2" key="1">
    <citation type="journal article" date="2010" name="Science">
        <title>Plasticity of animal genome architecture unmasked by rapid evolution of a pelagic tunicate.</title>
        <authorList>
            <person name="Denoeud F."/>
            <person name="Henriet S."/>
            <person name="Mungpakdee S."/>
            <person name="Aury J.M."/>
            <person name="Da Silva C."/>
            <person name="Brinkmann H."/>
            <person name="Mikhaleva J."/>
            <person name="Olsen L.C."/>
            <person name="Jubin C."/>
            <person name="Canestro C."/>
            <person name="Bouquet J.M."/>
            <person name="Danks G."/>
            <person name="Poulain J."/>
            <person name="Campsteijn C."/>
            <person name="Adamski M."/>
            <person name="Cross I."/>
            <person name="Yadetie F."/>
            <person name="Muffato M."/>
            <person name="Louis A."/>
            <person name="Butcher S."/>
            <person name="Tsagkogeorga G."/>
            <person name="Konrad A."/>
            <person name="Singh S."/>
            <person name="Jensen M.F."/>
            <person name="Cong E.H."/>
            <person name="Eikeseth-Otteraa H."/>
            <person name="Noel B."/>
            <person name="Anthouard V."/>
            <person name="Porcel B.M."/>
            <person name="Kachouri-Lafond R."/>
            <person name="Nishino A."/>
            <person name="Ugolini M."/>
            <person name="Chourrout P."/>
            <person name="Nishida H."/>
            <person name="Aasland R."/>
            <person name="Huzurbazar S."/>
            <person name="Westhof E."/>
            <person name="Delsuc F."/>
            <person name="Lehrach H."/>
            <person name="Reinhardt R."/>
            <person name="Weissenbach J."/>
            <person name="Roy S.W."/>
            <person name="Artiguenave F."/>
            <person name="Postlethwait J.H."/>
            <person name="Manak J.R."/>
            <person name="Thompson E.M."/>
            <person name="Jaillon O."/>
            <person name="Du Pasquier L."/>
            <person name="Boudinot P."/>
            <person name="Liberles D.A."/>
            <person name="Volff J.N."/>
            <person name="Philippe H."/>
            <person name="Lenhard B."/>
            <person name="Roest Crollius H."/>
            <person name="Wincker P."/>
            <person name="Chourrout D."/>
        </authorList>
    </citation>
    <scope>NUCLEOTIDE SEQUENCE [LARGE SCALE GENOMIC DNA]</scope>
</reference>
<dbReference type="Pfam" id="PF13499">
    <property type="entry name" value="EF-hand_7"/>
    <property type="match status" value="1"/>
</dbReference>
<dbReference type="SUPFAM" id="SSF47473">
    <property type="entry name" value="EF-hand"/>
    <property type="match status" value="1"/>
</dbReference>